<name>A0A7D9GZ71_DEKBR</name>
<evidence type="ECO:0000313" key="2">
    <source>
        <dbReference type="EMBL" id="VUG17861.1"/>
    </source>
</evidence>
<accession>A0A7D9GZ71</accession>
<evidence type="ECO:0000313" key="3">
    <source>
        <dbReference type="Proteomes" id="UP000478008"/>
    </source>
</evidence>
<sequence length="387" mass="44668">MYKTGDTPKRPSATTKIRRIPRRAHEDHRFKHSRISPVSSQQKDGNDVEYNSLTKKDASLFDSDDSDLGTQKKESPVLNLGKAKKKTSQRKKVTKPKKRRKQGGRIKRNLRSNDVILITDSDDDNNEDDDDFVFEDDRTVVKSYTQNVHLSSMHQSWVPLTPNIQRRIGDIISLFTDQVVSSMHFSSVKERLRFTSLVREKVIDPLMKKFKHVKLPPGITEDQLDQEQMQRETQELQLCYDKNLIMLQRLKSELQKENEALKAETKYASDYAAKTGLSSRMMQKSLKEAQVLLEDDKENSENNIEPKELSRIGGDKQSFITDSLDFKHNRYYNPEEDDELIDLLSTFSSKLADRSKISQSANEFEEVLNQVHNLLGLLDKNVDSSMN</sequence>
<dbReference type="InterPro" id="IPR025212">
    <property type="entry name" value="CAD_CENP-Q"/>
</dbReference>
<feature type="region of interest" description="Disordered" evidence="1">
    <location>
        <begin position="1"/>
        <end position="110"/>
    </location>
</feature>
<dbReference type="EMBL" id="CABFWN010000002">
    <property type="protein sequence ID" value="VUG17861.1"/>
    <property type="molecule type" value="Genomic_DNA"/>
</dbReference>
<reference evidence="2 3" key="1">
    <citation type="submission" date="2019-07" db="EMBL/GenBank/DDBJ databases">
        <authorList>
            <person name="Friedrich A."/>
            <person name="Schacherer J."/>
        </authorList>
    </citation>
    <scope>NUCLEOTIDE SEQUENCE [LARGE SCALE GENOMIC DNA]</scope>
</reference>
<gene>
    <name evidence="2" type="ORF">DEBR0S2_17964G</name>
</gene>
<evidence type="ECO:0000256" key="1">
    <source>
        <dbReference type="SAM" id="MobiDB-lite"/>
    </source>
</evidence>
<organism evidence="2 3">
    <name type="scientific">Dekkera bruxellensis</name>
    <name type="common">Brettanomyces custersii</name>
    <dbReference type="NCBI Taxonomy" id="5007"/>
    <lineage>
        <taxon>Eukaryota</taxon>
        <taxon>Fungi</taxon>
        <taxon>Dikarya</taxon>
        <taxon>Ascomycota</taxon>
        <taxon>Saccharomycotina</taxon>
        <taxon>Pichiomycetes</taxon>
        <taxon>Pichiales</taxon>
        <taxon>Pichiaceae</taxon>
        <taxon>Brettanomyces</taxon>
    </lineage>
</organism>
<keyword evidence="3" id="KW-1185">Reference proteome</keyword>
<proteinExistence type="predicted"/>
<feature type="compositionally biased region" description="Polar residues" evidence="1">
    <location>
        <begin position="36"/>
        <end position="53"/>
    </location>
</feature>
<dbReference type="AlphaFoldDB" id="A0A7D9GZ71"/>
<dbReference type="Proteomes" id="UP000478008">
    <property type="component" value="Unassembled WGS sequence"/>
</dbReference>
<dbReference type="Pfam" id="PF13094">
    <property type="entry name" value="CENP-Q"/>
    <property type="match status" value="1"/>
</dbReference>
<protein>
    <submittedName>
        <fullName evidence="2">DEBR0S2_17964g1_1</fullName>
    </submittedName>
</protein>
<feature type="compositionally biased region" description="Basic residues" evidence="1">
    <location>
        <begin position="82"/>
        <end position="110"/>
    </location>
</feature>